<accession>A0A5B1CQ39</accession>
<dbReference type="SUPFAM" id="SSF89807">
    <property type="entry name" value="Dodecin-like"/>
    <property type="match status" value="1"/>
</dbReference>
<dbReference type="AlphaFoldDB" id="A0A5B1CQ39"/>
<proteinExistence type="predicted"/>
<dbReference type="PANTHER" id="PTHR39324:SF1">
    <property type="entry name" value="CALCIUM DODECIN"/>
    <property type="match status" value="1"/>
</dbReference>
<reference evidence="1 2" key="1">
    <citation type="submission" date="2019-08" db="EMBL/GenBank/DDBJ databases">
        <title>Deep-cultivation of Planctomycetes and their phenomic and genomic characterization uncovers novel biology.</title>
        <authorList>
            <person name="Wiegand S."/>
            <person name="Jogler M."/>
            <person name="Boedeker C."/>
            <person name="Pinto D."/>
            <person name="Vollmers J."/>
            <person name="Rivas-Marin E."/>
            <person name="Kohn T."/>
            <person name="Peeters S.H."/>
            <person name="Heuer A."/>
            <person name="Rast P."/>
            <person name="Oberbeckmann S."/>
            <person name="Bunk B."/>
            <person name="Jeske O."/>
            <person name="Meyerdierks A."/>
            <person name="Storesund J.E."/>
            <person name="Kallscheuer N."/>
            <person name="Luecker S."/>
            <person name="Lage O.M."/>
            <person name="Pohl T."/>
            <person name="Merkel B.J."/>
            <person name="Hornburger P."/>
            <person name="Mueller R.-W."/>
            <person name="Bruemmer F."/>
            <person name="Labrenz M."/>
            <person name="Spormann A.M."/>
            <person name="Op Den Camp H."/>
            <person name="Overmann J."/>
            <person name="Amann R."/>
            <person name="Jetten M.S.M."/>
            <person name="Mascher T."/>
            <person name="Medema M.H."/>
            <person name="Devos D.P."/>
            <person name="Kaster A.-K."/>
            <person name="Ovreas L."/>
            <person name="Rohde M."/>
            <person name="Galperin M.Y."/>
            <person name="Jogler C."/>
        </authorList>
    </citation>
    <scope>NUCLEOTIDE SEQUENCE [LARGE SCALE GENOMIC DNA]</scope>
    <source>
        <strain evidence="1 2">LF1</strain>
    </source>
</reference>
<protein>
    <recommendedName>
        <fullName evidence="3">Dodecin</fullName>
    </recommendedName>
</protein>
<name>A0A5B1CQ39_9BACT</name>
<keyword evidence="2" id="KW-1185">Reference proteome</keyword>
<gene>
    <name evidence="1" type="ORF">LF1_49150</name>
</gene>
<comment type="caution">
    <text evidence="1">The sequence shown here is derived from an EMBL/GenBank/DDBJ whole genome shotgun (WGS) entry which is preliminary data.</text>
</comment>
<dbReference type="InterPro" id="IPR036694">
    <property type="entry name" value="Dodecin-like_sf"/>
</dbReference>
<dbReference type="InterPro" id="IPR050049">
    <property type="entry name" value="Dodecin_bact"/>
</dbReference>
<dbReference type="Gene3D" id="3.30.1660.10">
    <property type="entry name" value="Flavin-binding protein dodecin"/>
    <property type="match status" value="1"/>
</dbReference>
<sequence>MPHHTYKKIEIVGTSTVSMEEAVNNAVAQASASVRGLSWFEVVETRGTIADGCVSHWQVTVKIGFTID</sequence>
<evidence type="ECO:0000313" key="1">
    <source>
        <dbReference type="EMBL" id="KAA1262351.1"/>
    </source>
</evidence>
<dbReference type="InterPro" id="IPR009923">
    <property type="entry name" value="Dodecin"/>
</dbReference>
<dbReference type="OrthoDB" id="1707990at2"/>
<dbReference type="Proteomes" id="UP000322699">
    <property type="component" value="Unassembled WGS sequence"/>
</dbReference>
<evidence type="ECO:0000313" key="2">
    <source>
        <dbReference type="Proteomes" id="UP000322699"/>
    </source>
</evidence>
<dbReference type="InterPro" id="IPR025543">
    <property type="entry name" value="Dodecin-like"/>
</dbReference>
<dbReference type="EMBL" id="VRLW01000001">
    <property type="protein sequence ID" value="KAA1262351.1"/>
    <property type="molecule type" value="Genomic_DNA"/>
</dbReference>
<evidence type="ECO:0008006" key="3">
    <source>
        <dbReference type="Google" id="ProtNLM"/>
    </source>
</evidence>
<organism evidence="1 2">
    <name type="scientific">Rubripirellula obstinata</name>
    <dbReference type="NCBI Taxonomy" id="406547"/>
    <lineage>
        <taxon>Bacteria</taxon>
        <taxon>Pseudomonadati</taxon>
        <taxon>Planctomycetota</taxon>
        <taxon>Planctomycetia</taxon>
        <taxon>Pirellulales</taxon>
        <taxon>Pirellulaceae</taxon>
        <taxon>Rubripirellula</taxon>
    </lineage>
</organism>
<dbReference type="Pfam" id="PF07311">
    <property type="entry name" value="Dodecin"/>
    <property type="match status" value="1"/>
</dbReference>
<dbReference type="RefSeq" id="WP_084422456.1">
    <property type="nucleotide sequence ID" value="NZ_LWSK01000018.1"/>
</dbReference>
<dbReference type="NCBIfam" id="NF043052">
    <property type="entry name" value="DodecBact"/>
    <property type="match status" value="1"/>
</dbReference>
<dbReference type="PANTHER" id="PTHR39324">
    <property type="entry name" value="CALCIUM DODECIN"/>
    <property type="match status" value="1"/>
</dbReference>